<dbReference type="SUPFAM" id="SSF46785">
    <property type="entry name" value="Winged helix' DNA-binding domain"/>
    <property type="match status" value="1"/>
</dbReference>
<keyword evidence="1" id="KW-0805">Transcription regulation</keyword>
<dbReference type="InterPro" id="IPR011991">
    <property type="entry name" value="ArsR-like_HTH"/>
</dbReference>
<keyword evidence="2 5" id="KW-0238">DNA-binding</keyword>
<dbReference type="STRING" id="1122192.SAMN02745673_01962"/>
<evidence type="ECO:0000256" key="1">
    <source>
        <dbReference type="ARBA" id="ARBA00023015"/>
    </source>
</evidence>
<dbReference type="PANTHER" id="PTHR43132">
    <property type="entry name" value="ARSENICAL RESISTANCE OPERON REPRESSOR ARSR-RELATED"/>
    <property type="match status" value="1"/>
</dbReference>
<keyword evidence="3" id="KW-0804">Transcription</keyword>
<dbReference type="PANTHER" id="PTHR43132:SF8">
    <property type="entry name" value="HTH-TYPE TRANSCRIPTIONAL REGULATOR KMTR"/>
    <property type="match status" value="1"/>
</dbReference>
<sequence length="322" mass="35223">MLRIHFSSTDWEKVRVLPRPDPMWEILLSLYMLAEASDELVFGPWRRRVLTRLPPAGRALLDLVPAQGYAPDFLSPVAGPDLSDGLEALLATPRRQIARDLDLRFAGGPRPAWTSGLVRKEAGAMRLLSRAVTCYFEIALRPYWDYISHKAQHGAREAAAPGGAVAPITRAAKTPPSRMSTIELDYGVDQDMHLGGRGLLLIPAFFCATNPVTFLDPALPPVLLYPVRHEPLSFLARASERQRPAGDTLARLLGRTRAAVLRALTSEHTTGELARSLDISLSSASEHTSLLRDAGLVASERHGATVRHVLTPLGLDLLHPPS</sequence>
<evidence type="ECO:0000313" key="5">
    <source>
        <dbReference type="EMBL" id="SJZ94191.1"/>
    </source>
</evidence>
<accession>A0A1T4PSB3</accession>
<name>A0A1T4PSB3_9ACTN</name>
<evidence type="ECO:0000313" key="6">
    <source>
        <dbReference type="Proteomes" id="UP000190637"/>
    </source>
</evidence>
<protein>
    <submittedName>
        <fullName evidence="5">DNA-binding transcriptional regulator, ArsR family</fullName>
    </submittedName>
</protein>
<dbReference type="RefSeq" id="WP_078761280.1">
    <property type="nucleotide sequence ID" value="NZ_FUWS01000004.1"/>
</dbReference>
<dbReference type="EMBL" id="FUWS01000004">
    <property type="protein sequence ID" value="SJZ94191.1"/>
    <property type="molecule type" value="Genomic_DNA"/>
</dbReference>
<gene>
    <name evidence="5" type="ORF">SAMN02745673_01962</name>
</gene>
<dbReference type="SMART" id="SM00418">
    <property type="entry name" value="HTH_ARSR"/>
    <property type="match status" value="1"/>
</dbReference>
<dbReference type="PROSITE" id="PS50987">
    <property type="entry name" value="HTH_ARSR_2"/>
    <property type="match status" value="1"/>
</dbReference>
<reference evidence="5 6" key="1">
    <citation type="submission" date="2017-02" db="EMBL/GenBank/DDBJ databases">
        <authorList>
            <person name="Peterson S.W."/>
        </authorList>
    </citation>
    <scope>NUCLEOTIDE SEQUENCE [LARGE SCALE GENOMIC DNA]</scope>
    <source>
        <strain evidence="5 6">DSM 45154</strain>
    </source>
</reference>
<dbReference type="InterPro" id="IPR036390">
    <property type="entry name" value="WH_DNA-bd_sf"/>
</dbReference>
<evidence type="ECO:0000256" key="2">
    <source>
        <dbReference type="ARBA" id="ARBA00023125"/>
    </source>
</evidence>
<dbReference type="OrthoDB" id="3808065at2"/>
<evidence type="ECO:0000256" key="3">
    <source>
        <dbReference type="ARBA" id="ARBA00023163"/>
    </source>
</evidence>
<dbReference type="Gene3D" id="1.10.10.10">
    <property type="entry name" value="Winged helix-like DNA-binding domain superfamily/Winged helix DNA-binding domain"/>
    <property type="match status" value="1"/>
</dbReference>
<dbReference type="InterPro" id="IPR051011">
    <property type="entry name" value="Metal_resp_trans_reg"/>
</dbReference>
<dbReference type="InterPro" id="IPR036388">
    <property type="entry name" value="WH-like_DNA-bd_sf"/>
</dbReference>
<dbReference type="InterPro" id="IPR001845">
    <property type="entry name" value="HTH_ArsR_DNA-bd_dom"/>
</dbReference>
<dbReference type="Proteomes" id="UP000190637">
    <property type="component" value="Unassembled WGS sequence"/>
</dbReference>
<evidence type="ECO:0000259" key="4">
    <source>
        <dbReference type="PROSITE" id="PS50987"/>
    </source>
</evidence>
<dbReference type="CDD" id="cd00090">
    <property type="entry name" value="HTH_ARSR"/>
    <property type="match status" value="1"/>
</dbReference>
<dbReference type="GO" id="GO:0003677">
    <property type="term" value="F:DNA binding"/>
    <property type="evidence" value="ECO:0007669"/>
    <property type="project" value="UniProtKB-KW"/>
</dbReference>
<organism evidence="5 6">
    <name type="scientific">Marinactinospora thermotolerans DSM 45154</name>
    <dbReference type="NCBI Taxonomy" id="1122192"/>
    <lineage>
        <taxon>Bacteria</taxon>
        <taxon>Bacillati</taxon>
        <taxon>Actinomycetota</taxon>
        <taxon>Actinomycetes</taxon>
        <taxon>Streptosporangiales</taxon>
        <taxon>Nocardiopsidaceae</taxon>
        <taxon>Marinactinospora</taxon>
    </lineage>
</organism>
<dbReference type="GO" id="GO:0003700">
    <property type="term" value="F:DNA-binding transcription factor activity"/>
    <property type="evidence" value="ECO:0007669"/>
    <property type="project" value="InterPro"/>
</dbReference>
<proteinExistence type="predicted"/>
<keyword evidence="6" id="KW-1185">Reference proteome</keyword>
<dbReference type="AlphaFoldDB" id="A0A1T4PSB3"/>
<feature type="domain" description="HTH arsR-type" evidence="4">
    <location>
        <begin position="237"/>
        <end position="322"/>
    </location>
</feature>
<dbReference type="Pfam" id="PF12840">
    <property type="entry name" value="HTH_20"/>
    <property type="match status" value="1"/>
</dbReference>